<dbReference type="Pfam" id="PF12115">
    <property type="entry name" value="Salp15"/>
    <property type="match status" value="1"/>
</dbReference>
<feature type="compositionally biased region" description="Basic and acidic residues" evidence="6">
    <location>
        <begin position="51"/>
        <end position="63"/>
    </location>
</feature>
<protein>
    <submittedName>
        <fullName evidence="8">Putative ixodes 8-cys protein</fullName>
    </submittedName>
</protein>
<comment type="subcellular location">
    <subcellularLocation>
        <location evidence="1">Secreted</location>
    </subcellularLocation>
</comment>
<evidence type="ECO:0000256" key="5">
    <source>
        <dbReference type="ARBA" id="ARBA00034321"/>
    </source>
</evidence>
<evidence type="ECO:0000256" key="1">
    <source>
        <dbReference type="ARBA" id="ARBA00004613"/>
    </source>
</evidence>
<organism evidence="8">
    <name type="scientific">Ixodes ricinus</name>
    <name type="common">Common tick</name>
    <name type="synonym">Acarus ricinus</name>
    <dbReference type="NCBI Taxonomy" id="34613"/>
    <lineage>
        <taxon>Eukaryota</taxon>
        <taxon>Metazoa</taxon>
        <taxon>Ecdysozoa</taxon>
        <taxon>Arthropoda</taxon>
        <taxon>Chelicerata</taxon>
        <taxon>Arachnida</taxon>
        <taxon>Acari</taxon>
        <taxon>Parasitiformes</taxon>
        <taxon>Ixodida</taxon>
        <taxon>Ixodoidea</taxon>
        <taxon>Ixodidae</taxon>
        <taxon>Ixodinae</taxon>
        <taxon>Ixodes</taxon>
    </lineage>
</organism>
<accession>A0A0K8RIT8</accession>
<feature type="region of interest" description="Disordered" evidence="6">
    <location>
        <begin position="23"/>
        <end position="90"/>
    </location>
</feature>
<keyword evidence="4" id="KW-0325">Glycoprotein</keyword>
<dbReference type="InterPro" id="IPR021971">
    <property type="entry name" value="Salp15"/>
</dbReference>
<evidence type="ECO:0000256" key="6">
    <source>
        <dbReference type="SAM" id="MobiDB-lite"/>
    </source>
</evidence>
<keyword evidence="2" id="KW-0964">Secreted</keyword>
<dbReference type="GO" id="GO:0005576">
    <property type="term" value="C:extracellular region"/>
    <property type="evidence" value="ECO:0007669"/>
    <property type="project" value="UniProtKB-SubCell"/>
</dbReference>
<feature type="signal peptide" evidence="7">
    <location>
        <begin position="1"/>
        <end position="18"/>
    </location>
</feature>
<evidence type="ECO:0000256" key="7">
    <source>
        <dbReference type="SAM" id="SignalP"/>
    </source>
</evidence>
<evidence type="ECO:0000256" key="2">
    <source>
        <dbReference type="ARBA" id="ARBA00022525"/>
    </source>
</evidence>
<evidence type="ECO:0000313" key="8">
    <source>
        <dbReference type="EMBL" id="JAA70429.1"/>
    </source>
</evidence>
<evidence type="ECO:0000256" key="4">
    <source>
        <dbReference type="ARBA" id="ARBA00023180"/>
    </source>
</evidence>
<evidence type="ECO:0000256" key="3">
    <source>
        <dbReference type="ARBA" id="ARBA00022729"/>
    </source>
</evidence>
<sequence>MFTLKFFILFVLAGLCFGDASASGTGQASNVDSGDTAVPSSDGTSSSGSEGNKDEANQSEKESPSGGESGSGGGSGKEKPAGMGLPDFIGDPEARKAYLNDLVKKCGDENNTWKVNENNITLSLPKCTYTCEKTSDKATKELRIPEGKVCGRNGAKCGTSGDCPVTLPSC</sequence>
<dbReference type="EMBL" id="GADI01003379">
    <property type="protein sequence ID" value="JAA70429.1"/>
    <property type="molecule type" value="mRNA"/>
</dbReference>
<dbReference type="AlphaFoldDB" id="A0A0K8RIT8"/>
<reference evidence="8" key="1">
    <citation type="submission" date="2012-12" db="EMBL/GenBank/DDBJ databases">
        <title>Identification and characterization of a phenylalanine ammonia-lyase gene family in Isatis indigotica Fort.</title>
        <authorList>
            <person name="Liu Q."/>
            <person name="Chen J."/>
            <person name="Zhou X."/>
            <person name="Di P."/>
            <person name="Xiao Y."/>
            <person name="Xuan H."/>
            <person name="Zhang L."/>
            <person name="Chen W."/>
        </authorList>
    </citation>
    <scope>NUCLEOTIDE SEQUENCE</scope>
    <source>
        <tissue evidence="8">Salivary gland</tissue>
    </source>
</reference>
<feature type="chain" id="PRO_5005518211" evidence="7">
    <location>
        <begin position="19"/>
        <end position="170"/>
    </location>
</feature>
<proteinExistence type="evidence at transcript level"/>
<comment type="similarity">
    <text evidence="5">Belongs to the salp15 family.</text>
</comment>
<feature type="compositionally biased region" description="Low complexity" evidence="6">
    <location>
        <begin position="40"/>
        <end position="50"/>
    </location>
</feature>
<keyword evidence="3 7" id="KW-0732">Signal</keyword>
<name>A0A0K8RIT8_IXORI</name>
<feature type="compositionally biased region" description="Polar residues" evidence="6">
    <location>
        <begin position="23"/>
        <end position="33"/>
    </location>
</feature>